<sequence>MASDQVVREICTWVAEKCTKQLVQTVIRRLKYHSSHPATDRYTAENAIRTINQRDTKVI</sequence>
<gene>
    <name evidence="1" type="ORF">ANME2D_01889</name>
</gene>
<dbReference type="AlphaFoldDB" id="A0A062V7T8"/>
<dbReference type="Proteomes" id="UP000027153">
    <property type="component" value="Unassembled WGS sequence"/>
</dbReference>
<name>A0A062V7T8_9EURY</name>
<reference evidence="1 2" key="1">
    <citation type="journal article" date="2013" name="Nature">
        <title>Anaerobic oxidation of methane coupled to nitrate reduction in a novel archaeal lineage.</title>
        <authorList>
            <person name="Haroon M.F."/>
            <person name="Hu S."/>
            <person name="Shi Y."/>
            <person name="Imelfort M."/>
            <person name="Keller J."/>
            <person name="Hugenholtz P."/>
            <person name="Yuan Z."/>
            <person name="Tyson G.W."/>
        </authorList>
    </citation>
    <scope>NUCLEOTIDE SEQUENCE [LARGE SCALE GENOMIC DNA]</scope>
    <source>
        <strain evidence="1 2">ANME-2d</strain>
    </source>
</reference>
<accession>A0A062V7T8</accession>
<evidence type="ECO:0000313" key="2">
    <source>
        <dbReference type="Proteomes" id="UP000027153"/>
    </source>
</evidence>
<dbReference type="EMBL" id="JMIY01000004">
    <property type="protein sequence ID" value="KCZ71834.1"/>
    <property type="molecule type" value="Genomic_DNA"/>
</dbReference>
<evidence type="ECO:0000313" key="1">
    <source>
        <dbReference type="EMBL" id="KCZ71834.1"/>
    </source>
</evidence>
<comment type="caution">
    <text evidence="1">The sequence shown here is derived from an EMBL/GenBank/DDBJ whole genome shotgun (WGS) entry which is preliminary data.</text>
</comment>
<keyword evidence="2" id="KW-1185">Reference proteome</keyword>
<proteinExistence type="predicted"/>
<organism evidence="1 2">
    <name type="scientific">Candidatus Methanoperedens nitratireducens</name>
    <dbReference type="NCBI Taxonomy" id="1392998"/>
    <lineage>
        <taxon>Archaea</taxon>
        <taxon>Methanobacteriati</taxon>
        <taxon>Methanobacteriota</taxon>
        <taxon>Stenosarchaea group</taxon>
        <taxon>Methanomicrobia</taxon>
        <taxon>Methanosarcinales</taxon>
        <taxon>ANME-2 cluster</taxon>
        <taxon>Candidatus Methanoperedentaceae</taxon>
        <taxon>Candidatus Methanoperedens</taxon>
    </lineage>
</organism>
<protein>
    <submittedName>
        <fullName evidence="1">Uncharacterized protein</fullName>
    </submittedName>
</protein>